<feature type="compositionally biased region" description="Pro residues" evidence="1">
    <location>
        <begin position="69"/>
        <end position="96"/>
    </location>
</feature>
<dbReference type="InterPro" id="IPR013087">
    <property type="entry name" value="Znf_C2H2_type"/>
</dbReference>
<dbReference type="GO" id="GO:0000492">
    <property type="term" value="P:box C/D snoRNP assembly"/>
    <property type="evidence" value="ECO:0007669"/>
    <property type="project" value="TreeGrafter"/>
</dbReference>
<keyword evidence="4" id="KW-1185">Reference proteome</keyword>
<evidence type="ECO:0000259" key="2">
    <source>
        <dbReference type="PROSITE" id="PS00028"/>
    </source>
</evidence>
<evidence type="ECO:0000313" key="4">
    <source>
        <dbReference type="Proteomes" id="UP001168821"/>
    </source>
</evidence>
<dbReference type="Pfam" id="PF10453">
    <property type="entry name" value="NUFIP1"/>
    <property type="match status" value="1"/>
</dbReference>
<dbReference type="Proteomes" id="UP001168821">
    <property type="component" value="Unassembled WGS sequence"/>
</dbReference>
<reference evidence="3" key="1">
    <citation type="journal article" date="2023" name="G3 (Bethesda)">
        <title>Whole genome assemblies of Zophobas morio and Tenebrio molitor.</title>
        <authorList>
            <person name="Kaur S."/>
            <person name="Stinson S.A."/>
            <person name="diCenzo G.C."/>
        </authorList>
    </citation>
    <scope>NUCLEOTIDE SEQUENCE</scope>
    <source>
        <strain evidence="3">QUZm001</strain>
    </source>
</reference>
<feature type="region of interest" description="Disordered" evidence="1">
    <location>
        <begin position="1"/>
        <end position="136"/>
    </location>
</feature>
<gene>
    <name evidence="3" type="ORF">Zmor_013685</name>
</gene>
<feature type="compositionally biased region" description="Basic residues" evidence="1">
    <location>
        <begin position="378"/>
        <end position="389"/>
    </location>
</feature>
<feature type="compositionally biased region" description="Low complexity" evidence="1">
    <location>
        <begin position="12"/>
        <end position="23"/>
    </location>
</feature>
<evidence type="ECO:0000256" key="1">
    <source>
        <dbReference type="SAM" id="MobiDB-lite"/>
    </source>
</evidence>
<dbReference type="GO" id="GO:0003723">
    <property type="term" value="F:RNA binding"/>
    <property type="evidence" value="ECO:0007669"/>
    <property type="project" value="InterPro"/>
</dbReference>
<dbReference type="AlphaFoldDB" id="A0AA38MEV9"/>
<feature type="compositionally biased region" description="Pro residues" evidence="1">
    <location>
        <begin position="104"/>
        <end position="136"/>
    </location>
</feature>
<proteinExistence type="predicted"/>
<organism evidence="3 4">
    <name type="scientific">Zophobas morio</name>
    <dbReference type="NCBI Taxonomy" id="2755281"/>
    <lineage>
        <taxon>Eukaryota</taxon>
        <taxon>Metazoa</taxon>
        <taxon>Ecdysozoa</taxon>
        <taxon>Arthropoda</taxon>
        <taxon>Hexapoda</taxon>
        <taxon>Insecta</taxon>
        <taxon>Pterygota</taxon>
        <taxon>Neoptera</taxon>
        <taxon>Endopterygota</taxon>
        <taxon>Coleoptera</taxon>
        <taxon>Polyphaga</taxon>
        <taxon>Cucujiformia</taxon>
        <taxon>Tenebrionidae</taxon>
        <taxon>Zophobas</taxon>
    </lineage>
</organism>
<feature type="compositionally biased region" description="Pro residues" evidence="1">
    <location>
        <begin position="44"/>
        <end position="59"/>
    </location>
</feature>
<dbReference type="InterPro" id="IPR039136">
    <property type="entry name" value="NUFIP1-like"/>
</dbReference>
<dbReference type="InterPro" id="IPR019496">
    <property type="entry name" value="NUFIP1_cons_dom"/>
</dbReference>
<protein>
    <recommendedName>
        <fullName evidence="2">C2H2-type domain-containing protein</fullName>
    </recommendedName>
</protein>
<dbReference type="GO" id="GO:0005634">
    <property type="term" value="C:nucleus"/>
    <property type="evidence" value="ECO:0007669"/>
    <property type="project" value="TreeGrafter"/>
</dbReference>
<dbReference type="PANTHER" id="PTHR13309:SF0">
    <property type="entry name" value="FMR1-INTERACTING PROTEIN NUFIP1"/>
    <property type="match status" value="1"/>
</dbReference>
<feature type="domain" description="C2H2-type" evidence="2">
    <location>
        <begin position="264"/>
        <end position="284"/>
    </location>
</feature>
<comment type="caution">
    <text evidence="3">The sequence shown here is derived from an EMBL/GenBank/DDBJ whole genome shotgun (WGS) entry which is preliminary data.</text>
</comment>
<dbReference type="PROSITE" id="PS00028">
    <property type="entry name" value="ZINC_FINGER_C2H2_1"/>
    <property type="match status" value="1"/>
</dbReference>
<dbReference type="PANTHER" id="PTHR13309">
    <property type="entry name" value="NUCLEAR FRAGILE X MENTAL RETARDATION PROTEIN INTERACTING PROTEIN 1"/>
    <property type="match status" value="1"/>
</dbReference>
<feature type="region of interest" description="Disordered" evidence="1">
    <location>
        <begin position="378"/>
        <end position="397"/>
    </location>
</feature>
<evidence type="ECO:0000313" key="3">
    <source>
        <dbReference type="EMBL" id="KAJ3654500.1"/>
    </source>
</evidence>
<accession>A0AA38MEV9</accession>
<name>A0AA38MEV9_9CUCU</name>
<dbReference type="EMBL" id="JALNTZ010000004">
    <property type="protein sequence ID" value="KAJ3654500.1"/>
    <property type="molecule type" value="Genomic_DNA"/>
</dbReference>
<sequence length="582" mass="67023">MGAPIQGKGNRRGNANNIGARNGFGKPRQPLPRRPLNGNFTPFDSPPMMRPRGPFPPNRGGPMGMRPMMGPPNMRPPPPRGARPPPPRLPRGPMMPPRMMGPGPRMPPPPPGMRPPPPGMRPPPPHMMGMPPGPPPMRGMGFRRGGPMNRNRKFPMGMFKGVQKGRIMKKRKGLVKDLDLTKKWVTDAIKEEFKKKDELLAAAKSAGPDNKEAWATYRSQREKCSQMYHVAEMEFIGQQETSESQWESEEECDENPETEELFFCDVCEQDLYSQHSYEKHISEHKICGLEGCQYTAHASLIEKHIEVQHVTGLYEKIRSVNTPEEIAKWIEQRKVRYPSKENVQKRYERQEEMLKRGEKIGERKNRFGKDRTRLSRVKQKKTFKKKKRGVKTEQKPKESLIDEKCDWNGSMFPFRGTQELYHEDVEKEISDYDDEEWMTESSNTKVKVELNNALGALMGAYMSDEEDNAVQNQSDDDGPPIEMKIEKQTMEYPNEQPNEAKVVKQSKKRKTVAGKKQNKKLCLDDNKTLQTGFSRMKFFRRRVTLLEKLLDSEIRHERNVLLQCVQFVVSNNFFKNESSTDV</sequence>